<comment type="caution">
    <text evidence="2">The sequence shown here is derived from an EMBL/GenBank/DDBJ whole genome shotgun (WGS) entry which is preliminary data.</text>
</comment>
<organism evidence="2 3">
    <name type="scientific">Alteriqipengyuania halimionae</name>
    <dbReference type="NCBI Taxonomy" id="1926630"/>
    <lineage>
        <taxon>Bacteria</taxon>
        <taxon>Pseudomonadati</taxon>
        <taxon>Pseudomonadota</taxon>
        <taxon>Alphaproteobacteria</taxon>
        <taxon>Sphingomonadales</taxon>
        <taxon>Erythrobacteraceae</taxon>
        <taxon>Alteriqipengyuania</taxon>
    </lineage>
</organism>
<gene>
    <name evidence="2" type="ORF">GRI68_00155</name>
</gene>
<keyword evidence="1" id="KW-0472">Membrane</keyword>
<keyword evidence="1" id="KW-1133">Transmembrane helix</keyword>
<dbReference type="Proteomes" id="UP000429229">
    <property type="component" value="Unassembled WGS sequence"/>
</dbReference>
<dbReference type="OrthoDB" id="7452565at2"/>
<evidence type="ECO:0000256" key="1">
    <source>
        <dbReference type="SAM" id="Phobius"/>
    </source>
</evidence>
<proteinExistence type="predicted"/>
<keyword evidence="1" id="KW-0812">Transmembrane</keyword>
<accession>A0A6I4U0W9</accession>
<sequence>MRDEDKEIHIETDEVRGGQSSGVVRWVLLIGTLVAIVLLSIVWMTGAATSVDDEAVGDVSGQVDPTE</sequence>
<protein>
    <submittedName>
        <fullName evidence="2">Uncharacterized protein</fullName>
    </submittedName>
</protein>
<evidence type="ECO:0000313" key="2">
    <source>
        <dbReference type="EMBL" id="MXP08593.1"/>
    </source>
</evidence>
<dbReference type="RefSeq" id="WP_160615135.1">
    <property type="nucleotide sequence ID" value="NZ_WTYR01000001.1"/>
</dbReference>
<name>A0A6I4U0W9_9SPHN</name>
<dbReference type="EMBL" id="WTYR01000001">
    <property type="protein sequence ID" value="MXP08593.1"/>
    <property type="molecule type" value="Genomic_DNA"/>
</dbReference>
<feature type="transmembrane region" description="Helical" evidence="1">
    <location>
        <begin position="26"/>
        <end position="44"/>
    </location>
</feature>
<keyword evidence="3" id="KW-1185">Reference proteome</keyword>
<reference evidence="2 3" key="1">
    <citation type="submission" date="2019-12" db="EMBL/GenBank/DDBJ databases">
        <title>Genomic-based taxomic classification of the family Erythrobacteraceae.</title>
        <authorList>
            <person name="Xu L."/>
        </authorList>
    </citation>
    <scope>NUCLEOTIDE SEQUENCE [LARGE SCALE GENOMIC DNA]</scope>
    <source>
        <strain evidence="2 3">LMG 29519</strain>
    </source>
</reference>
<dbReference type="AlphaFoldDB" id="A0A6I4U0W9"/>
<evidence type="ECO:0000313" key="3">
    <source>
        <dbReference type="Proteomes" id="UP000429229"/>
    </source>
</evidence>